<reference evidence="4" key="1">
    <citation type="submission" date="2016-12" db="EMBL/GenBank/DDBJ databases">
        <title>Comparative genomic analysis reveals the diversity, evolution, and environmental adaptation strategies of the genus Vibrio.</title>
        <authorList>
            <person name="Lin H."/>
            <person name="Wang X."/>
            <person name="Zhang X.-H."/>
        </authorList>
    </citation>
    <scope>NUCLEOTIDE SEQUENCE [LARGE SCALE GENOMIC DNA]</scope>
    <source>
        <strain evidence="4">QT6D1</strain>
    </source>
</reference>
<keyword evidence="1" id="KW-0328">Glycosyltransferase</keyword>
<accession>A0AAN1KMC5</accession>
<dbReference type="Pfam" id="PF01075">
    <property type="entry name" value="Glyco_transf_9"/>
    <property type="match status" value="1"/>
</dbReference>
<gene>
    <name evidence="3" type="ORF">BSZ05_05280</name>
</gene>
<dbReference type="RefSeq" id="WP_088876377.1">
    <property type="nucleotide sequence ID" value="NZ_CP018308.1"/>
</dbReference>
<dbReference type="InterPro" id="IPR002201">
    <property type="entry name" value="Glyco_trans_9"/>
</dbReference>
<sequence length="362" mass="40848">MRKFVSRLQLLRDQIRHRLGVILFDKPKPYSPLEPASIKHIVFLRTDAKLGDAFVSSFVFKDIKRYDPNIRISVVTAPNMRSLFLDHLGADSVIELRKRPSYKEITKACIQIGQCDLLVSLNPRPKMKDLYFLSQCQAKHIAGLDDSLRCVDIKLGQETQHLHFAQRFALLLEKMGIQATPQGYVIPQTEQSRLTAHQFLSQHNIEKYCVINGYGSGNARKLTGSSIENLVKIIKQQMPELSIVLISSPETSELVENNIASLNLDALHYNVSQSIFDIASIMATAQFTVSVDTATVHMATGLGVPQLAFYHDDQENFAQWHPNSPLSYTCIAEKDTIPDINQLNWADVEQKLSQLISRTNES</sequence>
<dbReference type="EMBL" id="CP018308">
    <property type="protein sequence ID" value="ASI89265.1"/>
    <property type="molecule type" value="Genomic_DNA"/>
</dbReference>
<evidence type="ECO:0000313" key="3">
    <source>
        <dbReference type="EMBL" id="ASI89265.1"/>
    </source>
</evidence>
<dbReference type="KEGG" id="vsh:BSZ05_05280"/>
<dbReference type="Gene3D" id="3.40.50.2000">
    <property type="entry name" value="Glycogen Phosphorylase B"/>
    <property type="match status" value="2"/>
</dbReference>
<dbReference type="GO" id="GO:0009244">
    <property type="term" value="P:lipopolysaccharide core region biosynthetic process"/>
    <property type="evidence" value="ECO:0007669"/>
    <property type="project" value="TreeGrafter"/>
</dbReference>
<dbReference type="InterPro" id="IPR051199">
    <property type="entry name" value="LPS_LOS_Heptosyltrfase"/>
</dbReference>
<dbReference type="PANTHER" id="PTHR30160:SF15">
    <property type="entry name" value="GLYCOSYLTRANSFERASE HI_0523-RELATED"/>
    <property type="match status" value="1"/>
</dbReference>
<dbReference type="SUPFAM" id="SSF53756">
    <property type="entry name" value="UDP-Glycosyltransferase/glycogen phosphorylase"/>
    <property type="match status" value="1"/>
</dbReference>
<dbReference type="Proteomes" id="UP000197092">
    <property type="component" value="Chromosome 1"/>
</dbReference>
<evidence type="ECO:0000256" key="2">
    <source>
        <dbReference type="ARBA" id="ARBA00022679"/>
    </source>
</evidence>
<proteinExistence type="predicted"/>
<dbReference type="AlphaFoldDB" id="A0AAN1KMC5"/>
<dbReference type="GO" id="GO:0005829">
    <property type="term" value="C:cytosol"/>
    <property type="evidence" value="ECO:0007669"/>
    <property type="project" value="TreeGrafter"/>
</dbReference>
<evidence type="ECO:0000256" key="1">
    <source>
        <dbReference type="ARBA" id="ARBA00022676"/>
    </source>
</evidence>
<dbReference type="GO" id="GO:0008713">
    <property type="term" value="F:ADP-heptose-lipopolysaccharide heptosyltransferase activity"/>
    <property type="evidence" value="ECO:0007669"/>
    <property type="project" value="TreeGrafter"/>
</dbReference>
<keyword evidence="2" id="KW-0808">Transferase</keyword>
<organism evidence="3 4">
    <name type="scientific">Vibrio mediterranei</name>
    <dbReference type="NCBI Taxonomy" id="689"/>
    <lineage>
        <taxon>Bacteria</taxon>
        <taxon>Pseudomonadati</taxon>
        <taxon>Pseudomonadota</taxon>
        <taxon>Gammaproteobacteria</taxon>
        <taxon>Vibrionales</taxon>
        <taxon>Vibrionaceae</taxon>
        <taxon>Vibrio</taxon>
    </lineage>
</organism>
<evidence type="ECO:0008006" key="5">
    <source>
        <dbReference type="Google" id="ProtNLM"/>
    </source>
</evidence>
<protein>
    <recommendedName>
        <fullName evidence="5">Lipopolysaccharide heptosyltransferase family protein</fullName>
    </recommendedName>
</protein>
<evidence type="ECO:0000313" key="4">
    <source>
        <dbReference type="Proteomes" id="UP000197092"/>
    </source>
</evidence>
<name>A0AAN1KMC5_9VIBR</name>
<dbReference type="PANTHER" id="PTHR30160">
    <property type="entry name" value="TETRAACYLDISACCHARIDE 4'-KINASE-RELATED"/>
    <property type="match status" value="1"/>
</dbReference>